<protein>
    <submittedName>
        <fullName evidence="8">Flavin-dependent oxidoreductase</fullName>
    </submittedName>
</protein>
<dbReference type="InterPro" id="IPR011251">
    <property type="entry name" value="Luciferase-like_dom"/>
</dbReference>
<dbReference type="PANTHER" id="PTHR30011:SF16">
    <property type="entry name" value="C2H2 FINGER DOMAIN TRANSCRIPTION FACTOR (EUROFUNG)-RELATED"/>
    <property type="match status" value="1"/>
</dbReference>
<dbReference type="AlphaFoldDB" id="A0A158JPV3"/>
<keyword evidence="3" id="KW-0560">Oxidoreductase</keyword>
<evidence type="ECO:0000259" key="7">
    <source>
        <dbReference type="Pfam" id="PF00296"/>
    </source>
</evidence>
<dbReference type="InterPro" id="IPR051260">
    <property type="entry name" value="Diverse_substr_monoxygenases"/>
</dbReference>
<dbReference type="EMBL" id="FCOK02000107">
    <property type="protein sequence ID" value="SAL70902.1"/>
    <property type="molecule type" value="Genomic_DNA"/>
</dbReference>
<dbReference type="CDD" id="cd01095">
    <property type="entry name" value="Nitrilotriacetate_monoxgenase"/>
    <property type="match status" value="1"/>
</dbReference>
<evidence type="ECO:0000313" key="8">
    <source>
        <dbReference type="EMBL" id="SAL70902.1"/>
    </source>
</evidence>
<keyword evidence="4" id="KW-0503">Monooxygenase</keyword>
<dbReference type="RefSeq" id="WP_062092541.1">
    <property type="nucleotide sequence ID" value="NZ_FCOK02000107.1"/>
</dbReference>
<dbReference type="Pfam" id="PF00296">
    <property type="entry name" value="Bac_luciferase"/>
    <property type="match status" value="1"/>
</dbReference>
<dbReference type="PANTHER" id="PTHR30011">
    <property type="entry name" value="ALKANESULFONATE MONOOXYGENASE-RELATED"/>
    <property type="match status" value="1"/>
</dbReference>
<evidence type="ECO:0000256" key="4">
    <source>
        <dbReference type="ARBA" id="ARBA00023033"/>
    </source>
</evidence>
<dbReference type="GO" id="GO:0004497">
    <property type="term" value="F:monooxygenase activity"/>
    <property type="evidence" value="ECO:0007669"/>
    <property type="project" value="UniProtKB-KW"/>
</dbReference>
<feature type="domain" description="Luciferase-like" evidence="7">
    <location>
        <begin position="22"/>
        <end position="388"/>
    </location>
</feature>
<dbReference type="Gene3D" id="3.20.20.30">
    <property type="entry name" value="Luciferase-like domain"/>
    <property type="match status" value="1"/>
</dbReference>
<dbReference type="OrthoDB" id="4505903at2"/>
<organism evidence="8 9">
    <name type="scientific">Caballeronia udeis</name>
    <dbReference type="NCBI Taxonomy" id="1232866"/>
    <lineage>
        <taxon>Bacteria</taxon>
        <taxon>Pseudomonadati</taxon>
        <taxon>Pseudomonadota</taxon>
        <taxon>Betaproteobacteria</taxon>
        <taxon>Burkholderiales</taxon>
        <taxon>Burkholderiaceae</taxon>
        <taxon>Caballeronia</taxon>
    </lineage>
</organism>
<keyword evidence="2 6" id="KW-0288">FMN</keyword>
<evidence type="ECO:0000313" key="9">
    <source>
        <dbReference type="Proteomes" id="UP000054683"/>
    </source>
</evidence>
<dbReference type="PIRSF" id="PIRSF000337">
    <property type="entry name" value="NTA_MOA"/>
    <property type="match status" value="1"/>
</dbReference>
<reference evidence="8 9" key="1">
    <citation type="submission" date="2016-01" db="EMBL/GenBank/DDBJ databases">
        <authorList>
            <person name="Oliw E.H."/>
        </authorList>
    </citation>
    <scope>NUCLEOTIDE SEQUENCE [LARGE SCALE GENOMIC DNA]</scope>
    <source>
        <strain evidence="8">LMG 27134</strain>
    </source>
</reference>
<feature type="binding site" evidence="6">
    <location>
        <position position="58"/>
    </location>
    <ligand>
        <name>FMN</name>
        <dbReference type="ChEBI" id="CHEBI:58210"/>
    </ligand>
</feature>
<accession>A0A158JPV3</accession>
<sequence length="442" mass="48650">MSKDRKIKLGLSMRYLGYHVAAWRHRDVPADGAVHFDYFLKSAIKAEAAKLDMIFFADGLGIRASDEPAGSLCRDMRNVELEPLTLLAALGVCTKHIGLVATASTTYNEPFHVARKFASIDHISGGRAGWNVVTSWSEQEAWNFSRDTHLGYAERFERADEFVDVVKGLWNSWEDDAFIRDKESGVFYEPSKLHTLNHKGKHFSVRGPLNAARTPQGRPIIVQAGGSEAGRELAAKDADVVYSNAFEVAPAKAFYDDVKARLAKHGRTADQLLIMPGVTLYVGRTREEAQAKFDELQALIDPLSGLAMLHGYLGDLSAYDVDGPVPEVVLSGNQVRSIAENLLNLARKDKLSIRQLYQTVAAGNGCRVLIGTPGDVVDDLQHWFESGAADGFNMCPATLPQGIDDLAELVIPEMRRRGLFRTEYEGTTLRENLGLKSLAFGA</sequence>
<evidence type="ECO:0000256" key="3">
    <source>
        <dbReference type="ARBA" id="ARBA00023002"/>
    </source>
</evidence>
<evidence type="ECO:0000256" key="5">
    <source>
        <dbReference type="ARBA" id="ARBA00033748"/>
    </source>
</evidence>
<dbReference type="SUPFAM" id="SSF51679">
    <property type="entry name" value="Bacterial luciferase-like"/>
    <property type="match status" value="1"/>
</dbReference>
<proteinExistence type="inferred from homology"/>
<feature type="binding site" evidence="6">
    <location>
        <position position="102"/>
    </location>
    <ligand>
        <name>FMN</name>
        <dbReference type="ChEBI" id="CHEBI:58210"/>
    </ligand>
</feature>
<evidence type="ECO:0000256" key="1">
    <source>
        <dbReference type="ARBA" id="ARBA00022630"/>
    </source>
</evidence>
<keyword evidence="1 6" id="KW-0285">Flavoprotein</keyword>
<dbReference type="InterPro" id="IPR036661">
    <property type="entry name" value="Luciferase-like_sf"/>
</dbReference>
<gene>
    <name evidence="8" type="ORF">AWB69_08485</name>
</gene>
<dbReference type="Proteomes" id="UP000054683">
    <property type="component" value="Unassembled WGS sequence"/>
</dbReference>
<comment type="similarity">
    <text evidence="5">Belongs to the NtaA/SnaA/DszA monooxygenase family.</text>
</comment>
<dbReference type="InterPro" id="IPR016215">
    <property type="entry name" value="NTA_MOA"/>
</dbReference>
<feature type="binding site" evidence="6">
    <location>
        <position position="227"/>
    </location>
    <ligand>
        <name>FMN</name>
        <dbReference type="ChEBI" id="CHEBI:58210"/>
    </ligand>
</feature>
<dbReference type="NCBIfam" id="TIGR03860">
    <property type="entry name" value="FMN_nitrolo"/>
    <property type="match status" value="1"/>
</dbReference>
<evidence type="ECO:0000256" key="6">
    <source>
        <dbReference type="PIRSR" id="PIRSR000337-1"/>
    </source>
</evidence>
<evidence type="ECO:0000256" key="2">
    <source>
        <dbReference type="ARBA" id="ARBA00022643"/>
    </source>
</evidence>
<name>A0A158JPV3_9BURK</name>
<dbReference type="GO" id="GO:0016705">
    <property type="term" value="F:oxidoreductase activity, acting on paired donors, with incorporation or reduction of molecular oxygen"/>
    <property type="evidence" value="ECO:0007669"/>
    <property type="project" value="InterPro"/>
</dbReference>